<dbReference type="Proteomes" id="UP000001410">
    <property type="component" value="Chromosome"/>
</dbReference>
<reference evidence="1 2" key="1">
    <citation type="journal article" date="2002" name="Proc. Natl. Acad. Sci. U.S.A.">
        <title>Extensive mosaic structure revealed by the complete genome sequence of uropathogenic Escherichia coli.</title>
        <authorList>
            <person name="Welch R.A."/>
            <person name="Burland V."/>
            <person name="Plunkett G.III."/>
            <person name="Redford P."/>
            <person name="Roesch P."/>
            <person name="Rasko D."/>
            <person name="Buckles E.L."/>
            <person name="Liou S.R."/>
            <person name="Boutin A."/>
            <person name="Hackett J."/>
            <person name="Stroud D."/>
            <person name="Mayhew G.F."/>
            <person name="Rose D.J."/>
            <person name="Zhou S."/>
            <person name="Schwartz D.C."/>
            <person name="Perna N.T."/>
            <person name="Mobley H.L."/>
            <person name="Donnenberg M.S."/>
            <person name="Blattner F.R."/>
        </authorList>
    </citation>
    <scope>NUCLEOTIDE SEQUENCE [LARGE SCALE GENOMIC DNA]</scope>
    <source>
        <strain evidence="2">CFT073 / ATCC 700928 / UPEC</strain>
    </source>
</reference>
<dbReference type="EMBL" id="AE014075">
    <property type="protein sequence ID" value="AAN83587.1"/>
    <property type="molecule type" value="Genomic_DNA"/>
</dbReference>
<dbReference type="AlphaFoldDB" id="A0A0H2VG06"/>
<name>A0A0H2VG06_ECOL6</name>
<sequence>MFQNSLLCCFPLSGQSVQSAFCGWRYLYVDLYPFIFFSIDKLFSECIVHLVEKSFFCSES</sequence>
<evidence type="ECO:0000313" key="1">
    <source>
        <dbReference type="EMBL" id="AAN83587.1"/>
    </source>
</evidence>
<keyword evidence="2" id="KW-1185">Reference proteome</keyword>
<evidence type="ECO:0000313" key="2">
    <source>
        <dbReference type="Proteomes" id="UP000001410"/>
    </source>
</evidence>
<protein>
    <submittedName>
        <fullName evidence="1">Uncharacterized protein</fullName>
    </submittedName>
</protein>
<gene>
    <name evidence="1" type="ordered locus">c5165</name>
</gene>
<dbReference type="KEGG" id="ecc:c5165"/>
<proteinExistence type="predicted"/>
<dbReference type="HOGENOM" id="CLU_2934027_0_0_6"/>
<organism evidence="1 2">
    <name type="scientific">Escherichia coli O6:H1 (strain CFT073 / ATCC 700928 / UPEC)</name>
    <dbReference type="NCBI Taxonomy" id="199310"/>
    <lineage>
        <taxon>Bacteria</taxon>
        <taxon>Pseudomonadati</taxon>
        <taxon>Pseudomonadota</taxon>
        <taxon>Gammaproteobacteria</taxon>
        <taxon>Enterobacterales</taxon>
        <taxon>Enterobacteriaceae</taxon>
        <taxon>Escherichia</taxon>
    </lineage>
</organism>
<accession>A0A0H2VG06</accession>